<dbReference type="Proteomes" id="UP000315295">
    <property type="component" value="Unassembled WGS sequence"/>
</dbReference>
<evidence type="ECO:0000256" key="1">
    <source>
        <dbReference type="SAM" id="Phobius"/>
    </source>
</evidence>
<dbReference type="PROSITE" id="PS51257">
    <property type="entry name" value="PROKAR_LIPOPROTEIN"/>
    <property type="match status" value="1"/>
</dbReference>
<keyword evidence="1" id="KW-0812">Transmembrane</keyword>
<keyword evidence="3" id="KW-1185">Reference proteome</keyword>
<keyword evidence="1" id="KW-0472">Membrane</keyword>
<proteinExistence type="predicted"/>
<feature type="transmembrane region" description="Helical" evidence="1">
    <location>
        <begin position="12"/>
        <end position="33"/>
    </location>
</feature>
<comment type="caution">
    <text evidence="2">The sequence shown here is derived from an EMBL/GenBank/DDBJ whole genome shotgun (WGS) entry which is preliminary data.</text>
</comment>
<dbReference type="EMBL" id="VIEB01000470">
    <property type="protein sequence ID" value="TQD89792.1"/>
    <property type="molecule type" value="Genomic_DNA"/>
</dbReference>
<sequence>MVCRVSVVPPARAFNTTIFSLSLPFLAVLFVGCHKLHPDSWFLPTTCWLSFLCGCAQDVHRDEMLQLLWQCLVVDEDLV</sequence>
<evidence type="ECO:0000313" key="3">
    <source>
        <dbReference type="Proteomes" id="UP000315295"/>
    </source>
</evidence>
<protein>
    <submittedName>
        <fullName evidence="2">Uncharacterized protein</fullName>
    </submittedName>
</protein>
<gene>
    <name evidence="2" type="ORF">C1H46_024684</name>
</gene>
<reference evidence="2 3" key="1">
    <citation type="journal article" date="2019" name="G3 (Bethesda)">
        <title>Sequencing of a Wild Apple (Malus baccata) Genome Unravels the Differences Between Cultivated and Wild Apple Species Regarding Disease Resistance and Cold Tolerance.</title>
        <authorList>
            <person name="Chen X."/>
        </authorList>
    </citation>
    <scope>NUCLEOTIDE SEQUENCE [LARGE SCALE GENOMIC DNA]</scope>
    <source>
        <strain evidence="3">cv. Shandingzi</strain>
        <tissue evidence="2">Leaves</tissue>
    </source>
</reference>
<dbReference type="AlphaFoldDB" id="A0A540LU47"/>
<keyword evidence="1" id="KW-1133">Transmembrane helix</keyword>
<accession>A0A540LU47</accession>
<name>A0A540LU47_MALBA</name>
<evidence type="ECO:0000313" key="2">
    <source>
        <dbReference type="EMBL" id="TQD89792.1"/>
    </source>
</evidence>
<organism evidence="2 3">
    <name type="scientific">Malus baccata</name>
    <name type="common">Siberian crab apple</name>
    <name type="synonym">Pyrus baccata</name>
    <dbReference type="NCBI Taxonomy" id="106549"/>
    <lineage>
        <taxon>Eukaryota</taxon>
        <taxon>Viridiplantae</taxon>
        <taxon>Streptophyta</taxon>
        <taxon>Embryophyta</taxon>
        <taxon>Tracheophyta</taxon>
        <taxon>Spermatophyta</taxon>
        <taxon>Magnoliopsida</taxon>
        <taxon>eudicotyledons</taxon>
        <taxon>Gunneridae</taxon>
        <taxon>Pentapetalae</taxon>
        <taxon>rosids</taxon>
        <taxon>fabids</taxon>
        <taxon>Rosales</taxon>
        <taxon>Rosaceae</taxon>
        <taxon>Amygdaloideae</taxon>
        <taxon>Maleae</taxon>
        <taxon>Malus</taxon>
    </lineage>
</organism>